<keyword evidence="5" id="KW-0539">Nucleus</keyword>
<comment type="caution">
    <text evidence="8">The sequence shown here is derived from an EMBL/GenBank/DDBJ whole genome shotgun (WGS) entry which is preliminary data.</text>
</comment>
<keyword evidence="3" id="KW-0690">Ribosome biogenesis</keyword>
<comment type="function">
    <text evidence="6">Involved in nucleolar processing of pre-18S ribosomal RNA. Has a role in the nuclear export of 40S pre-ribosomal subunit to the cytoplasm.</text>
</comment>
<dbReference type="GO" id="GO:0030490">
    <property type="term" value="P:maturation of SSU-rRNA"/>
    <property type="evidence" value="ECO:0007669"/>
    <property type="project" value="TreeGrafter"/>
</dbReference>
<dbReference type="Pfam" id="PF04147">
    <property type="entry name" value="Nop14"/>
    <property type="match status" value="2"/>
</dbReference>
<feature type="compositionally biased region" description="Basic and acidic residues" evidence="7">
    <location>
        <begin position="186"/>
        <end position="202"/>
    </location>
</feature>
<evidence type="ECO:0008006" key="10">
    <source>
        <dbReference type="Google" id="ProtNLM"/>
    </source>
</evidence>
<name>A0AAW1RZ86_9CHLO</name>
<feature type="compositionally biased region" description="Acidic residues" evidence="7">
    <location>
        <begin position="382"/>
        <end position="395"/>
    </location>
</feature>
<reference evidence="8 9" key="1">
    <citation type="journal article" date="2024" name="Nat. Commun.">
        <title>Phylogenomics reveals the evolutionary origins of lichenization in chlorophyte algae.</title>
        <authorList>
            <person name="Puginier C."/>
            <person name="Libourel C."/>
            <person name="Otte J."/>
            <person name="Skaloud P."/>
            <person name="Haon M."/>
            <person name="Grisel S."/>
            <person name="Petersen M."/>
            <person name="Berrin J.G."/>
            <person name="Delaux P.M."/>
            <person name="Dal Grande F."/>
            <person name="Keller J."/>
        </authorList>
    </citation>
    <scope>NUCLEOTIDE SEQUENCE [LARGE SCALE GENOMIC DNA]</scope>
    <source>
        <strain evidence="8 9">SAG 245.80</strain>
    </source>
</reference>
<comment type="subcellular location">
    <subcellularLocation>
        <location evidence="1">Nucleus</location>
        <location evidence="1">Nucleolus</location>
    </subcellularLocation>
</comment>
<feature type="region of interest" description="Disordered" evidence="7">
    <location>
        <begin position="134"/>
        <end position="153"/>
    </location>
</feature>
<gene>
    <name evidence="8" type="ORF">WJX81_000656</name>
</gene>
<dbReference type="PANTHER" id="PTHR23183">
    <property type="entry name" value="NOP14"/>
    <property type="match status" value="1"/>
</dbReference>
<evidence type="ECO:0000256" key="1">
    <source>
        <dbReference type="ARBA" id="ARBA00004604"/>
    </source>
</evidence>
<evidence type="ECO:0000256" key="6">
    <source>
        <dbReference type="ARBA" id="ARBA00024695"/>
    </source>
</evidence>
<dbReference type="InterPro" id="IPR007276">
    <property type="entry name" value="Nop14"/>
</dbReference>
<feature type="region of interest" description="Disordered" evidence="7">
    <location>
        <begin position="734"/>
        <end position="768"/>
    </location>
</feature>
<feature type="region of interest" description="Disordered" evidence="7">
    <location>
        <begin position="174"/>
        <end position="219"/>
    </location>
</feature>
<feature type="region of interest" description="Disordered" evidence="7">
    <location>
        <begin position="1"/>
        <end position="31"/>
    </location>
</feature>
<evidence type="ECO:0000256" key="2">
    <source>
        <dbReference type="ARBA" id="ARBA00007466"/>
    </source>
</evidence>
<evidence type="ECO:0000256" key="3">
    <source>
        <dbReference type="ARBA" id="ARBA00022517"/>
    </source>
</evidence>
<dbReference type="AlphaFoldDB" id="A0AAW1RZ86"/>
<proteinExistence type="inferred from homology"/>
<feature type="region of interest" description="Disordered" evidence="7">
    <location>
        <begin position="304"/>
        <end position="397"/>
    </location>
</feature>
<evidence type="ECO:0000256" key="4">
    <source>
        <dbReference type="ARBA" id="ARBA00022552"/>
    </source>
</evidence>
<accession>A0AAW1RZ86</accession>
<feature type="compositionally biased region" description="Low complexity" evidence="7">
    <location>
        <begin position="10"/>
        <end position="26"/>
    </location>
</feature>
<feature type="region of interest" description="Disordered" evidence="7">
    <location>
        <begin position="807"/>
        <end position="829"/>
    </location>
</feature>
<organism evidence="8 9">
    <name type="scientific">Elliptochloris bilobata</name>
    <dbReference type="NCBI Taxonomy" id="381761"/>
    <lineage>
        <taxon>Eukaryota</taxon>
        <taxon>Viridiplantae</taxon>
        <taxon>Chlorophyta</taxon>
        <taxon>core chlorophytes</taxon>
        <taxon>Trebouxiophyceae</taxon>
        <taxon>Trebouxiophyceae incertae sedis</taxon>
        <taxon>Elliptochloris clade</taxon>
        <taxon>Elliptochloris</taxon>
    </lineage>
</organism>
<feature type="compositionally biased region" description="Acidic residues" evidence="7">
    <location>
        <begin position="142"/>
        <end position="152"/>
    </location>
</feature>
<dbReference type="EMBL" id="JALJOU010000016">
    <property type="protein sequence ID" value="KAK9839415.1"/>
    <property type="molecule type" value="Genomic_DNA"/>
</dbReference>
<protein>
    <recommendedName>
        <fullName evidence="10">Nucleolar protein 14</fullName>
    </recommendedName>
</protein>
<keyword evidence="4" id="KW-0698">rRNA processing</keyword>
<evidence type="ECO:0000313" key="9">
    <source>
        <dbReference type="Proteomes" id="UP001445335"/>
    </source>
</evidence>
<evidence type="ECO:0000313" key="8">
    <source>
        <dbReference type="EMBL" id="KAK9839415.1"/>
    </source>
</evidence>
<keyword evidence="9" id="KW-1185">Reference proteome</keyword>
<dbReference type="PANTHER" id="PTHR23183:SF0">
    <property type="entry name" value="NUCLEOLAR PROTEIN 14"/>
    <property type="match status" value="1"/>
</dbReference>
<sequence length="829" mass="87478">MAKRRKAPRKAQQAAAAAVSKPAAASNPFERLHSRKKFAILGKRAKGEQRPSGKLRSEAVEKREKTLLVEYKQLRKANAFIDRRFGEDDDTLTAEEKAVARFQKERMKAIGGDRFALGDGEGEELTHLGRFLSEGGLGEAPESSDSDEDGGALDDAVVREFHFGGGFVRKEGAADVSAGSTGAEQDPERRRTKKEVMEEVMAKSKAARSAKREQRAEDLDATDALDAQFAALVAQGGLADLVRPKGSRRDRVAAAAAAAAQAAEDIVFDRARRELVFEAKATVGDRTHTAEELAEAEAQRLQALEAARQRRMRAAPAGVGGDDPDDDCEAAGDKDAAAPAGGYAARRHKRRRAEAAGPSGDALEDDFEVSDGDRGGSGDGSGSEDGEDEDTDEDGGAATGLQARQAARAAGAHPLQQSLRAASAALLRKYGAGAAGGGAGARGAELGSSDAVKASLAALPYLLGLPASYEEFAALVAGRPAEELSAAMGRMRACNAAALSADNRRRLQEFYGVLVQHFALRAGARPLPLDELDVLTVHLLALTPEVPVYAATVARARLQRLLDRLAAALRGSPADGASAWPGARGLLLLKLWATLFPASDRRHAVLTPAALVAGACLALCPLARASDVAQGLFLASLALHLTAPAQRLAPEALTFAVFGKAAALPELLAPAMSALRALGAAGLPQALETQRRGALAALEAAAAARIAARRPLQRRGATSAALARAPAAKMYNPRFEEDYAAGRDNDPDRERAEQRRLKRQLQKEKRGAMRELRKDAVFIGGVRQAEAAAAAAELRGTRRANFAILEQQEADARSGGQGGMFKSRKRGHK</sequence>
<evidence type="ECO:0000256" key="5">
    <source>
        <dbReference type="ARBA" id="ARBA00023242"/>
    </source>
</evidence>
<dbReference type="Proteomes" id="UP001445335">
    <property type="component" value="Unassembled WGS sequence"/>
</dbReference>
<dbReference type="GO" id="GO:0030692">
    <property type="term" value="C:Noc4p-Nop14p complex"/>
    <property type="evidence" value="ECO:0007669"/>
    <property type="project" value="TreeGrafter"/>
</dbReference>
<evidence type="ECO:0000256" key="7">
    <source>
        <dbReference type="SAM" id="MobiDB-lite"/>
    </source>
</evidence>
<dbReference type="GO" id="GO:0032040">
    <property type="term" value="C:small-subunit processome"/>
    <property type="evidence" value="ECO:0007669"/>
    <property type="project" value="InterPro"/>
</dbReference>
<comment type="similarity">
    <text evidence="2">Belongs to the NOP14 family.</text>
</comment>